<dbReference type="EMBL" id="NDYN01000016">
    <property type="protein sequence ID" value="OUT06714.1"/>
    <property type="molecule type" value="Genomic_DNA"/>
</dbReference>
<dbReference type="Proteomes" id="UP000196317">
    <property type="component" value="Unassembled WGS sequence"/>
</dbReference>
<evidence type="ECO:0000313" key="1">
    <source>
        <dbReference type="EMBL" id="OUT06714.1"/>
    </source>
</evidence>
<reference evidence="1 2" key="1">
    <citation type="submission" date="2017-04" db="EMBL/GenBank/DDBJ databases">
        <title>Complete genome of Campylobacter concisus ATCC 33237T and draft genomes for an additional eight well characterized C. concisus strains.</title>
        <authorList>
            <person name="Cornelius A.J."/>
            <person name="Miller W.G."/>
            <person name="Lastovica A.J."/>
            <person name="On S.L."/>
            <person name="French N.P."/>
            <person name="Vandenberg O."/>
            <person name="Biggs P.J."/>
        </authorList>
    </citation>
    <scope>NUCLEOTIDE SEQUENCE [LARGE SCALE GENOMIC DNA]</scope>
    <source>
        <strain evidence="1 2">CCUG 19995</strain>
    </source>
</reference>
<name>A0A1Y5MH46_9BACT</name>
<organism evidence="1 2">
    <name type="scientific">Campylobacter concisus</name>
    <dbReference type="NCBI Taxonomy" id="199"/>
    <lineage>
        <taxon>Bacteria</taxon>
        <taxon>Pseudomonadati</taxon>
        <taxon>Campylobacterota</taxon>
        <taxon>Epsilonproteobacteria</taxon>
        <taxon>Campylobacterales</taxon>
        <taxon>Campylobacteraceae</taxon>
        <taxon>Campylobacter</taxon>
    </lineage>
</organism>
<proteinExistence type="predicted"/>
<sequence>MHYLMQDLVRGDEIVLMSIKLLGKNVKEALRNFGSLSTKAKVYTAAGLRVDRTLIKREFKPPEPAPRFSVADMDYILPFTEPRFDYMNNK</sequence>
<evidence type="ECO:0000313" key="2">
    <source>
        <dbReference type="Proteomes" id="UP000196317"/>
    </source>
</evidence>
<protein>
    <submittedName>
        <fullName evidence="1">Uncharacterized protein</fullName>
    </submittedName>
</protein>
<comment type="caution">
    <text evidence="1">The sequence shown here is derived from an EMBL/GenBank/DDBJ whole genome shotgun (WGS) entry which is preliminary data.</text>
</comment>
<accession>A0A1Y5MH46</accession>
<gene>
    <name evidence="1" type="ORF">B9N65_10610</name>
</gene>
<dbReference type="AlphaFoldDB" id="A0A1Y5MH46"/>